<dbReference type="RefSeq" id="WP_306942114.1">
    <property type="nucleotide sequence ID" value="NZ_CP132976.1"/>
</dbReference>
<keyword evidence="2" id="KW-1185">Reference proteome</keyword>
<name>A0ABY9LZF8_9BURK</name>
<organism evidence="1 2">
    <name type="scientific">Achromobacter seleniivolatilans</name>
    <dbReference type="NCBI Taxonomy" id="3047478"/>
    <lineage>
        <taxon>Bacteria</taxon>
        <taxon>Pseudomonadati</taxon>
        <taxon>Pseudomonadota</taxon>
        <taxon>Betaproteobacteria</taxon>
        <taxon>Burkholderiales</taxon>
        <taxon>Alcaligenaceae</taxon>
        <taxon>Achromobacter</taxon>
    </lineage>
</organism>
<sequence length="238" mass="26605">MPKTLTVPAKFRYVAFYDLLTDAAFHHRLASDIDNSFVMSRHARASVIASALSIECTANCILESVDAPKALRDEIDKLAPLPKIETALRMQGITSFDHGSHVVQKAADLIRARNDYVHPKAAAWEAELHEPEDAGSDWMIPFSIQGGNWKSIDIPKQASFWSKDASLSALRVVCDFFRYLFVEVVKADDEALNRMLPSRLEFADVLMPAVFDEFIQETAALTKDGIDFSFLRGAARQE</sequence>
<evidence type="ECO:0000313" key="2">
    <source>
        <dbReference type="Proteomes" id="UP001234798"/>
    </source>
</evidence>
<dbReference type="Proteomes" id="UP001234798">
    <property type="component" value="Chromosome"/>
</dbReference>
<evidence type="ECO:0000313" key="1">
    <source>
        <dbReference type="EMBL" id="WMD19669.1"/>
    </source>
</evidence>
<protein>
    <submittedName>
        <fullName evidence="1">Uncharacterized protein</fullName>
    </submittedName>
</protein>
<dbReference type="EMBL" id="CP132976">
    <property type="protein sequence ID" value="WMD19669.1"/>
    <property type="molecule type" value="Genomic_DNA"/>
</dbReference>
<accession>A0ABY9LZF8</accession>
<reference evidence="1 2" key="1">
    <citation type="submission" date="2023-08" db="EMBL/GenBank/DDBJ databases">
        <title>Achromobacter seleniivolatilans sp. nov., isolated from seleniferous soil.</title>
        <authorList>
            <person name="Zhang S."/>
            <person name="Li K."/>
            <person name="Peng J."/>
            <person name="Zhao Q."/>
            <person name="Wang H."/>
            <person name="Guo Y."/>
        </authorList>
    </citation>
    <scope>NUCLEOTIDE SEQUENCE [LARGE SCALE GENOMIC DNA]</scope>
    <source>
        <strain evidence="1 2">R39</strain>
    </source>
</reference>
<proteinExistence type="predicted"/>
<gene>
    <name evidence="1" type="ORF">RAS12_24090</name>
</gene>